<dbReference type="Proteomes" id="UP001162891">
    <property type="component" value="Chromosome"/>
</dbReference>
<dbReference type="Pfam" id="PF00196">
    <property type="entry name" value="GerE"/>
    <property type="match status" value="1"/>
</dbReference>
<reference evidence="3" key="1">
    <citation type="journal article" date="2022" name="Int. J. Syst. Evol. Microbiol.">
        <title>Anaeromyxobacter oryzae sp. nov., Anaeromyxobacter diazotrophicus sp. nov. and Anaeromyxobacter paludicola sp. nov., isolated from paddy soils.</title>
        <authorList>
            <person name="Itoh H."/>
            <person name="Xu Z."/>
            <person name="Mise K."/>
            <person name="Masuda Y."/>
            <person name="Ushijima N."/>
            <person name="Hayakawa C."/>
            <person name="Shiratori Y."/>
            <person name="Senoo K."/>
        </authorList>
    </citation>
    <scope>NUCLEOTIDE SEQUENCE [LARGE SCALE GENOMIC DNA]</scope>
    <source>
        <strain evidence="3">Red232</strain>
    </source>
</reference>
<evidence type="ECO:0000313" key="2">
    <source>
        <dbReference type="EMBL" id="BDG02267.1"/>
    </source>
</evidence>
<dbReference type="RefSeq" id="WP_248359757.1">
    <property type="nucleotide sequence ID" value="NZ_AP025591.1"/>
</dbReference>
<feature type="domain" description="HTH luxR-type" evidence="1">
    <location>
        <begin position="318"/>
        <end position="345"/>
    </location>
</feature>
<keyword evidence="3" id="KW-1185">Reference proteome</keyword>
<dbReference type="InterPro" id="IPR036388">
    <property type="entry name" value="WH-like_DNA-bd_sf"/>
</dbReference>
<dbReference type="InterPro" id="IPR000792">
    <property type="entry name" value="Tscrpt_reg_LuxR_C"/>
</dbReference>
<dbReference type="SMART" id="SM00421">
    <property type="entry name" value="HTH_LUXR"/>
    <property type="match status" value="1"/>
</dbReference>
<proteinExistence type="predicted"/>
<sequence>MAVIAPLPLQPSPSRAVPFEAPAGLRAGSVRLGTDELLVLDRPAPPGGAPAVTRACGDRLDALRAIHACYAPEPTDAAWLAGVVRALEPLAPSARWFARLDRLDGGDDEAGSPGAAAARDDAAAAILEAVGRECYRDLVRPHPPVQLLSHRLRSLPAAVERRVAGILSARGVPDALLLFGGELDGCAIALGMVVAPGIRAPSRTVGVLRHVAAHLNTARRLRERLGAARGGPPEDGPGARSLAEAAVARLERDGALAWCDAAAAARRWAALGDGAYALLDHWRTGGRLRLLARRCEDAGDPAALRRMELEVVAQAVRGAANDAIGARLDIAEATVVLHLASARARLRCGSRRELVALLGAAAEPGARATAA</sequence>
<dbReference type="Gene3D" id="1.10.10.10">
    <property type="entry name" value="Winged helix-like DNA-binding domain superfamily/Winged helix DNA-binding domain"/>
    <property type="match status" value="1"/>
</dbReference>
<dbReference type="EMBL" id="AP025591">
    <property type="protein sequence ID" value="BDG02267.1"/>
    <property type="molecule type" value="Genomic_DNA"/>
</dbReference>
<dbReference type="InterPro" id="IPR016032">
    <property type="entry name" value="Sig_transdc_resp-reg_C-effctor"/>
</dbReference>
<accession>A0ABM7WS02</accession>
<gene>
    <name evidence="2" type="ORF">AMOR_12630</name>
</gene>
<dbReference type="PROSITE" id="PS00622">
    <property type="entry name" value="HTH_LUXR_1"/>
    <property type="match status" value="1"/>
</dbReference>
<organism evidence="2 3">
    <name type="scientific">Anaeromyxobacter oryzae</name>
    <dbReference type="NCBI Taxonomy" id="2918170"/>
    <lineage>
        <taxon>Bacteria</taxon>
        <taxon>Pseudomonadati</taxon>
        <taxon>Myxococcota</taxon>
        <taxon>Myxococcia</taxon>
        <taxon>Myxococcales</taxon>
        <taxon>Cystobacterineae</taxon>
        <taxon>Anaeromyxobacteraceae</taxon>
        <taxon>Anaeromyxobacter</taxon>
    </lineage>
</organism>
<dbReference type="SUPFAM" id="SSF46894">
    <property type="entry name" value="C-terminal effector domain of the bipartite response regulators"/>
    <property type="match status" value="1"/>
</dbReference>
<protein>
    <recommendedName>
        <fullName evidence="1">HTH luxR-type domain-containing protein</fullName>
    </recommendedName>
</protein>
<evidence type="ECO:0000313" key="3">
    <source>
        <dbReference type="Proteomes" id="UP001162891"/>
    </source>
</evidence>
<evidence type="ECO:0000259" key="1">
    <source>
        <dbReference type="PROSITE" id="PS00622"/>
    </source>
</evidence>
<name>A0ABM7WS02_9BACT</name>